<reference evidence="1 2" key="1">
    <citation type="submission" date="2020-08" db="EMBL/GenBank/DDBJ databases">
        <title>Genome sequence of Rhodobacteraceae bacterium Lw-13e.</title>
        <authorList>
            <person name="Poehlein A."/>
            <person name="Wolter L."/>
            <person name="Daniel R."/>
            <person name="Brinkhoff T."/>
        </authorList>
    </citation>
    <scope>NUCLEOTIDE SEQUENCE [LARGE SCALE GENOMIC DNA]</scope>
    <source>
        <strain evidence="1 2">Lw-13e</strain>
    </source>
</reference>
<dbReference type="EMBL" id="CP060436">
    <property type="protein sequence ID" value="QPM91942.1"/>
    <property type="molecule type" value="Genomic_DNA"/>
</dbReference>
<proteinExistence type="predicted"/>
<dbReference type="RefSeq" id="WP_119838288.1">
    <property type="nucleotide sequence ID" value="NZ_CP060436.1"/>
</dbReference>
<gene>
    <name evidence="1" type="ORF">PSAL_032040</name>
</gene>
<dbReference type="Pfam" id="PF10094">
    <property type="entry name" value="DUF2332"/>
    <property type="match status" value="1"/>
</dbReference>
<dbReference type="OrthoDB" id="7666987at2"/>
<dbReference type="KEGG" id="palw:PSAL_032040"/>
<accession>A0A418SJL5</accession>
<evidence type="ECO:0000313" key="2">
    <source>
        <dbReference type="Proteomes" id="UP000283786"/>
    </source>
</evidence>
<sequence length="344" mass="37376">MTPAADLQAHFLDQARACASLGSPFMERLLSLLARRMAPGNAVTDRLFAWEPRNLRSDAVALRLAGGLHALVLTGADARLAALYPPSRADEDTLWEAVQAALSSQADTLLHWLDNAPQTNEPRRATALIVAAGQIARHFPGIDLRLSELGASAGLNLQFDSFGLIAGAKRVGPEHPVLTLRPDWSGPLPAGGAYRIAGRGGADVNPLDRANRADMLRLRSYIWPDQPDRMERLDAILSLPAPSVDREDAGSWLARRLANRPAGQVDLVYHTIAWQYFPTATAAACQAALASAALRATDDMPLAWLSFEMDDKSPGAPVRLRLWPGAYDIPLGRMDFHGRWFQAC</sequence>
<organism evidence="1 2">
    <name type="scientific">Pseudooceanicola algae</name>
    <dbReference type="NCBI Taxonomy" id="1537215"/>
    <lineage>
        <taxon>Bacteria</taxon>
        <taxon>Pseudomonadati</taxon>
        <taxon>Pseudomonadota</taxon>
        <taxon>Alphaproteobacteria</taxon>
        <taxon>Rhodobacterales</taxon>
        <taxon>Paracoccaceae</taxon>
        <taxon>Pseudooceanicola</taxon>
    </lineage>
</organism>
<keyword evidence="2" id="KW-1185">Reference proteome</keyword>
<name>A0A418SJL5_9RHOB</name>
<protein>
    <recommendedName>
        <fullName evidence="3">DUF2332 domain-containing protein</fullName>
    </recommendedName>
</protein>
<evidence type="ECO:0000313" key="1">
    <source>
        <dbReference type="EMBL" id="QPM91942.1"/>
    </source>
</evidence>
<evidence type="ECO:0008006" key="3">
    <source>
        <dbReference type="Google" id="ProtNLM"/>
    </source>
</evidence>
<dbReference type="Proteomes" id="UP000283786">
    <property type="component" value="Chromosome"/>
</dbReference>
<dbReference type="AlphaFoldDB" id="A0A418SJL5"/>
<dbReference type="InterPro" id="IPR011200">
    <property type="entry name" value="UCP012608"/>
</dbReference>
<dbReference type="PIRSF" id="PIRSF012608">
    <property type="entry name" value="UCP012608"/>
    <property type="match status" value="1"/>
</dbReference>